<gene>
    <name evidence="2" type="ORF">H0A36_22035</name>
</gene>
<organism evidence="2 3">
    <name type="scientific">Spartinivicinus marinus</name>
    <dbReference type="NCBI Taxonomy" id="2994442"/>
    <lineage>
        <taxon>Bacteria</taxon>
        <taxon>Pseudomonadati</taxon>
        <taxon>Pseudomonadota</taxon>
        <taxon>Gammaproteobacteria</taxon>
        <taxon>Oceanospirillales</taxon>
        <taxon>Zooshikellaceae</taxon>
        <taxon>Spartinivicinus</taxon>
    </lineage>
</organism>
<dbReference type="EMBL" id="JACCKB010000048">
    <property type="protein sequence ID" value="NYZ68701.1"/>
    <property type="molecule type" value="Genomic_DNA"/>
</dbReference>
<evidence type="ECO:0000256" key="1">
    <source>
        <dbReference type="SAM" id="SignalP"/>
    </source>
</evidence>
<name>A0A853IFE3_9GAMM</name>
<keyword evidence="1" id="KW-0732">Signal</keyword>
<dbReference type="RefSeq" id="WP_180570700.1">
    <property type="nucleotide sequence ID" value="NZ_JACCKB010000048.1"/>
</dbReference>
<protein>
    <submittedName>
        <fullName evidence="2">Uncharacterized protein</fullName>
    </submittedName>
</protein>
<evidence type="ECO:0000313" key="2">
    <source>
        <dbReference type="EMBL" id="NYZ68701.1"/>
    </source>
</evidence>
<dbReference type="AlphaFoldDB" id="A0A853IFE3"/>
<dbReference type="Proteomes" id="UP000569732">
    <property type="component" value="Unassembled WGS sequence"/>
</dbReference>
<feature type="chain" id="PRO_5032725639" evidence="1">
    <location>
        <begin position="20"/>
        <end position="186"/>
    </location>
</feature>
<reference evidence="2 3" key="1">
    <citation type="submission" date="2020-07" db="EMBL/GenBank/DDBJ databases">
        <title>Endozoicomonas sp. nov., isolated from sediment.</title>
        <authorList>
            <person name="Gu T."/>
        </authorList>
    </citation>
    <scope>NUCLEOTIDE SEQUENCE [LARGE SCALE GENOMIC DNA]</scope>
    <source>
        <strain evidence="2 3">SM1973</strain>
    </source>
</reference>
<keyword evidence="3" id="KW-1185">Reference proteome</keyword>
<evidence type="ECO:0000313" key="3">
    <source>
        <dbReference type="Proteomes" id="UP000569732"/>
    </source>
</evidence>
<comment type="caution">
    <text evidence="2">The sequence shown here is derived from an EMBL/GenBank/DDBJ whole genome shotgun (WGS) entry which is preliminary data.</text>
</comment>
<proteinExistence type="predicted"/>
<accession>A0A853IFE3</accession>
<feature type="signal peptide" evidence="1">
    <location>
        <begin position="1"/>
        <end position="19"/>
    </location>
</feature>
<sequence length="186" mass="20689">MKLTLIAVLVTAFSSVSSADVQPIEIGTPEPEMTSASFESNSGLLQDEDFTRNIVMEVDRITVVAPNHLRGSIFPIPQAVIDEFCGDIDGCRMRMAMYNWDGTGRTASRSNLFYYNSTNNAWRAEGGDAQGTDVNGTTQHIMQSWSCYFTDGNYNNWKNLGDSEPGFGLLSWNQYNAEECRLTIID</sequence>